<evidence type="ECO:0000313" key="2">
    <source>
        <dbReference type="Proteomes" id="UP000037594"/>
    </source>
</evidence>
<proteinExistence type="predicted"/>
<dbReference type="RefSeq" id="WP_048895683.1">
    <property type="nucleotide sequence ID" value="NZ_LFOD01000008.1"/>
</dbReference>
<reference evidence="1 2" key="1">
    <citation type="submission" date="2015-06" db="EMBL/GenBank/DDBJ databases">
        <title>Genome sequence of Mycobacterium conceptionense strain MLE.</title>
        <authorList>
            <person name="Greninger A.L."/>
            <person name="Cunningham G."/>
            <person name="Chiu C.Y."/>
            <person name="Miller S."/>
        </authorList>
    </citation>
    <scope>NUCLEOTIDE SEQUENCE [LARGE SCALE GENOMIC DNA]</scope>
    <source>
        <strain evidence="1 2">MLE</strain>
    </source>
</reference>
<protein>
    <submittedName>
        <fullName evidence="1">Uncharacterized protein</fullName>
    </submittedName>
</protein>
<gene>
    <name evidence="1" type="ORF">ACT17_11390</name>
</gene>
<dbReference type="EMBL" id="LFOD01000008">
    <property type="protein sequence ID" value="KMV18247.1"/>
    <property type="molecule type" value="Genomic_DNA"/>
</dbReference>
<dbReference type="AlphaFoldDB" id="A0A0J8UB68"/>
<sequence length="106" mass="11358">MTDELQFAQACADAAKHIRAIADELAITPDDSEAVSKALRDTLAVLQQLAGMEPPAQILASFHRTGTQLSTADTIRPDEIRAVAQGLGKMAENYAKLDGQGHGNWQ</sequence>
<dbReference type="PATRIC" id="fig|451644.5.peg.2343"/>
<organism evidence="1 2">
    <name type="scientific">Mycolicibacterium conceptionense</name>
    <dbReference type="NCBI Taxonomy" id="451644"/>
    <lineage>
        <taxon>Bacteria</taxon>
        <taxon>Bacillati</taxon>
        <taxon>Actinomycetota</taxon>
        <taxon>Actinomycetes</taxon>
        <taxon>Mycobacteriales</taxon>
        <taxon>Mycobacteriaceae</taxon>
        <taxon>Mycolicibacterium</taxon>
    </lineage>
</organism>
<dbReference type="Proteomes" id="UP000037594">
    <property type="component" value="Unassembled WGS sequence"/>
</dbReference>
<accession>A0A0J8UB68</accession>
<name>A0A0J8UB68_9MYCO</name>
<evidence type="ECO:0000313" key="1">
    <source>
        <dbReference type="EMBL" id="KMV18247.1"/>
    </source>
</evidence>
<comment type="caution">
    <text evidence="1">The sequence shown here is derived from an EMBL/GenBank/DDBJ whole genome shotgun (WGS) entry which is preliminary data.</text>
</comment>